<evidence type="ECO:0000256" key="3">
    <source>
        <dbReference type="ARBA" id="ARBA00022801"/>
    </source>
</evidence>
<dbReference type="SMART" id="SM00646">
    <property type="entry name" value="Ami_3"/>
    <property type="match status" value="1"/>
</dbReference>
<dbReference type="InterPro" id="IPR002508">
    <property type="entry name" value="MurNAc-LAA_cat"/>
</dbReference>
<dbReference type="Gene3D" id="3.40.630.40">
    <property type="entry name" value="Zn-dependent exopeptidases"/>
    <property type="match status" value="1"/>
</dbReference>
<reference evidence="6 7" key="1">
    <citation type="submission" date="2023-09" db="EMBL/GenBank/DDBJ databases">
        <authorList>
            <person name="Rey-Velasco X."/>
        </authorList>
    </citation>
    <scope>NUCLEOTIDE SEQUENCE [LARGE SCALE GENOMIC DNA]</scope>
    <source>
        <strain evidence="6 7">F394</strain>
    </source>
</reference>
<organism evidence="6 7">
    <name type="scientific">Rubrivirga litoralis</name>
    <dbReference type="NCBI Taxonomy" id="3075598"/>
    <lineage>
        <taxon>Bacteria</taxon>
        <taxon>Pseudomonadati</taxon>
        <taxon>Rhodothermota</taxon>
        <taxon>Rhodothermia</taxon>
        <taxon>Rhodothermales</taxon>
        <taxon>Rubricoccaceae</taxon>
        <taxon>Rubrivirga</taxon>
    </lineage>
</organism>
<keyword evidence="3 6" id="KW-0378">Hydrolase</keyword>
<name>A0ABU3BNV9_9BACT</name>
<gene>
    <name evidence="6" type="ORF">RM540_04230</name>
</gene>
<dbReference type="Proteomes" id="UP001267426">
    <property type="component" value="Unassembled WGS sequence"/>
</dbReference>
<dbReference type="InterPro" id="IPR050695">
    <property type="entry name" value="N-acetylmuramoyl_amidase_3"/>
</dbReference>
<feature type="region of interest" description="Disordered" evidence="4">
    <location>
        <begin position="74"/>
        <end position="102"/>
    </location>
</feature>
<evidence type="ECO:0000259" key="5">
    <source>
        <dbReference type="SMART" id="SM00646"/>
    </source>
</evidence>
<evidence type="ECO:0000256" key="4">
    <source>
        <dbReference type="SAM" id="MobiDB-lite"/>
    </source>
</evidence>
<proteinExistence type="predicted"/>
<dbReference type="PANTHER" id="PTHR30404:SF0">
    <property type="entry name" value="N-ACETYLMURAMOYL-L-ALANINE AMIDASE AMIC"/>
    <property type="match status" value="1"/>
</dbReference>
<dbReference type="GO" id="GO:0008745">
    <property type="term" value="F:N-acetylmuramoyl-L-alanine amidase activity"/>
    <property type="evidence" value="ECO:0007669"/>
    <property type="project" value="UniProtKB-EC"/>
</dbReference>
<evidence type="ECO:0000256" key="1">
    <source>
        <dbReference type="ARBA" id="ARBA00001561"/>
    </source>
</evidence>
<evidence type="ECO:0000313" key="7">
    <source>
        <dbReference type="Proteomes" id="UP001267426"/>
    </source>
</evidence>
<feature type="domain" description="MurNAc-LAA" evidence="5">
    <location>
        <begin position="173"/>
        <end position="322"/>
    </location>
</feature>
<protein>
    <recommendedName>
        <fullName evidence="2">N-acetylmuramoyl-L-alanine amidase</fullName>
        <ecNumber evidence="2">3.5.1.28</ecNumber>
    </recommendedName>
</protein>
<dbReference type="SUPFAM" id="SSF53187">
    <property type="entry name" value="Zn-dependent exopeptidases"/>
    <property type="match status" value="1"/>
</dbReference>
<accession>A0ABU3BNV9</accession>
<feature type="region of interest" description="Disordered" evidence="4">
    <location>
        <begin position="1"/>
        <end position="48"/>
    </location>
</feature>
<evidence type="ECO:0000313" key="6">
    <source>
        <dbReference type="EMBL" id="MDT0630948.1"/>
    </source>
</evidence>
<dbReference type="EC" id="3.5.1.28" evidence="2"/>
<dbReference type="EMBL" id="JAVRHT010000006">
    <property type="protein sequence ID" value="MDT0630948.1"/>
    <property type="molecule type" value="Genomic_DNA"/>
</dbReference>
<dbReference type="RefSeq" id="WP_311662285.1">
    <property type="nucleotide sequence ID" value="NZ_JAVRHT010000006.1"/>
</dbReference>
<dbReference type="PANTHER" id="PTHR30404">
    <property type="entry name" value="N-ACETYLMURAMOYL-L-ALANINE AMIDASE"/>
    <property type="match status" value="1"/>
</dbReference>
<comment type="caution">
    <text evidence="6">The sequence shown here is derived from an EMBL/GenBank/DDBJ whole genome shotgun (WGS) entry which is preliminary data.</text>
</comment>
<dbReference type="CDD" id="cd02696">
    <property type="entry name" value="MurNAc-LAA"/>
    <property type="match status" value="1"/>
</dbReference>
<keyword evidence="7" id="KW-1185">Reference proteome</keyword>
<evidence type="ECO:0000256" key="2">
    <source>
        <dbReference type="ARBA" id="ARBA00011901"/>
    </source>
</evidence>
<dbReference type="Pfam" id="PF01520">
    <property type="entry name" value="Amidase_3"/>
    <property type="match status" value="1"/>
</dbReference>
<sequence>MAQAPPGRRPGKQAILREVYETNRTGTPPPRRRRPAPTPPPPERGGAGRAWVAVAAALAVALAAVGAWALARPEPAPPSPPAADAGALEDPAPPRPAGSGGVADVLGLDVRTIVVDPGHGGYDPGAVGPGRLEEKAVTLDVARRLRDRLERGGDYRVLLTRDDDRAVSLAERVAFADRAGADLYVSVHVNALPDPALAPVETYYFGVEADSTARALARAGNAGGGFSVAEFNAAVRRAGMAVKLQESRALAESVQRALVDQGGLVSRADWGAKPAPFAVLLHTEAPAILAEITALSNPAEEDRLRTAAYRDAIAAALEAGVLTYLQGSPPPAAADAPREEDR</sequence>
<comment type="catalytic activity">
    <reaction evidence="1">
        <text>Hydrolyzes the link between N-acetylmuramoyl residues and L-amino acid residues in certain cell-wall glycopeptides.</text>
        <dbReference type="EC" id="3.5.1.28"/>
    </reaction>
</comment>